<dbReference type="PROSITE" id="PS00449">
    <property type="entry name" value="ATPASE_A"/>
    <property type="match status" value="1"/>
</dbReference>
<comment type="caution">
    <text evidence="13">The sequence shown here is derived from an EMBL/GenBank/DDBJ whole genome shotgun (WGS) entry which is preliminary data.</text>
</comment>
<evidence type="ECO:0000256" key="9">
    <source>
        <dbReference type="ARBA" id="ARBA00023136"/>
    </source>
</evidence>
<dbReference type="RefSeq" id="WP_234970176.1">
    <property type="nucleotide sequence ID" value="NZ_BDJK01000009.1"/>
</dbReference>
<dbReference type="CDD" id="cd00310">
    <property type="entry name" value="ATP-synt_Fo_a_6"/>
    <property type="match status" value="1"/>
</dbReference>
<dbReference type="PANTHER" id="PTHR42823:SF3">
    <property type="entry name" value="ATP SYNTHASE SUBUNIT A, CHLOROPLASTIC"/>
    <property type="match status" value="1"/>
</dbReference>
<dbReference type="PRINTS" id="PR00123">
    <property type="entry name" value="ATPASEA"/>
</dbReference>
<evidence type="ECO:0000256" key="10">
    <source>
        <dbReference type="ARBA" id="ARBA00023310"/>
    </source>
</evidence>
<feature type="transmembrane region" description="Helical" evidence="11">
    <location>
        <begin position="20"/>
        <end position="39"/>
    </location>
</feature>
<dbReference type="PANTHER" id="PTHR42823">
    <property type="entry name" value="ATP SYNTHASE SUBUNIT A, CHLOROPLASTIC"/>
    <property type="match status" value="1"/>
</dbReference>
<dbReference type="GO" id="GO:0045259">
    <property type="term" value="C:proton-transporting ATP synthase complex"/>
    <property type="evidence" value="ECO:0007669"/>
    <property type="project" value="UniProtKB-KW"/>
</dbReference>
<feature type="transmembrane region" description="Helical" evidence="11">
    <location>
        <begin position="78"/>
        <end position="101"/>
    </location>
</feature>
<protein>
    <recommendedName>
        <fullName evidence="11 12">ATP synthase subunit a</fullName>
    </recommendedName>
    <alternativeName>
        <fullName evidence="11">ATP synthase F0 sector subunit a</fullName>
    </alternativeName>
    <alternativeName>
        <fullName evidence="11">F-ATPase subunit 6</fullName>
    </alternativeName>
</protein>
<feature type="transmembrane region" description="Helical" evidence="11">
    <location>
        <begin position="170"/>
        <end position="192"/>
    </location>
</feature>
<evidence type="ECO:0000256" key="5">
    <source>
        <dbReference type="ARBA" id="ARBA00022692"/>
    </source>
</evidence>
<dbReference type="STRING" id="870242.cpu_07140"/>
<evidence type="ECO:0000256" key="12">
    <source>
        <dbReference type="RuleBase" id="RU000483"/>
    </source>
</evidence>
<accession>A0A1L8CTM4</accession>
<keyword evidence="5 11" id="KW-0812">Transmembrane</keyword>
<feature type="transmembrane region" description="Helical" evidence="11">
    <location>
        <begin position="113"/>
        <end position="134"/>
    </location>
</feature>
<dbReference type="Gene3D" id="1.20.120.220">
    <property type="entry name" value="ATP synthase, F0 complex, subunit A"/>
    <property type="match status" value="1"/>
</dbReference>
<evidence type="ECO:0000313" key="14">
    <source>
        <dbReference type="Proteomes" id="UP000187485"/>
    </source>
</evidence>
<evidence type="ECO:0000256" key="7">
    <source>
        <dbReference type="ARBA" id="ARBA00022989"/>
    </source>
</evidence>
<dbReference type="InterPro" id="IPR045082">
    <property type="entry name" value="ATP_syn_F0_a_bact/chloroplast"/>
</dbReference>
<dbReference type="InterPro" id="IPR000568">
    <property type="entry name" value="ATP_synth_F0_asu"/>
</dbReference>
<dbReference type="NCBIfam" id="TIGR01131">
    <property type="entry name" value="ATP_synt_6_or_A"/>
    <property type="match status" value="1"/>
</dbReference>
<dbReference type="GO" id="GO:0005886">
    <property type="term" value="C:plasma membrane"/>
    <property type="evidence" value="ECO:0007669"/>
    <property type="project" value="UniProtKB-SubCell"/>
</dbReference>
<keyword evidence="3 11" id="KW-0813">Transport</keyword>
<dbReference type="Pfam" id="PF00119">
    <property type="entry name" value="ATP-synt_A"/>
    <property type="match status" value="1"/>
</dbReference>
<keyword evidence="9 11" id="KW-0472">Membrane</keyword>
<dbReference type="GO" id="GO:0042777">
    <property type="term" value="P:proton motive force-driven plasma membrane ATP synthesis"/>
    <property type="evidence" value="ECO:0007669"/>
    <property type="project" value="TreeGrafter"/>
</dbReference>
<keyword evidence="4 11" id="KW-0138">CF(0)</keyword>
<comment type="similarity">
    <text evidence="2 11 12">Belongs to the ATPase A chain family.</text>
</comment>
<keyword evidence="8 11" id="KW-0406">Ion transport</keyword>
<dbReference type="GO" id="GO:0046933">
    <property type="term" value="F:proton-transporting ATP synthase activity, rotational mechanism"/>
    <property type="evidence" value="ECO:0007669"/>
    <property type="project" value="UniProtKB-UniRule"/>
</dbReference>
<evidence type="ECO:0000313" key="13">
    <source>
        <dbReference type="EMBL" id="GAV22204.1"/>
    </source>
</evidence>
<dbReference type="InterPro" id="IPR023011">
    <property type="entry name" value="ATP_synth_F0_asu_AS"/>
</dbReference>
<dbReference type="Proteomes" id="UP000187485">
    <property type="component" value="Unassembled WGS sequence"/>
</dbReference>
<dbReference type="SUPFAM" id="SSF81336">
    <property type="entry name" value="F1F0 ATP synthase subunit A"/>
    <property type="match status" value="1"/>
</dbReference>
<sequence>MVFGSMAESTGLLEGLLHPSLYVKTAWGVMAFLALISYLGTRKMERVPRGLQNILEMAVEGLYNFIGGIIGEKKAPKYFPFIATFFLFILISNYVGLLPFAGHEGPYVPPTSTISVTAALAIIVFFATQFFGIAEKGLGYFKHFTTPFIFMLPLNILEQLVRPLSLSMRLYGNIYGHELVVGTFMGLVPMLIPVVFNLLGVLTGAIQAVVFTLLTSSYIGEAVHDEHH</sequence>
<evidence type="ECO:0000256" key="11">
    <source>
        <dbReference type="HAMAP-Rule" id="MF_01393"/>
    </source>
</evidence>
<dbReference type="HAMAP" id="MF_01393">
    <property type="entry name" value="ATP_synth_a_bact"/>
    <property type="match status" value="1"/>
</dbReference>
<organism evidence="13 14">
    <name type="scientific">Carboxydothermus pertinax</name>
    <dbReference type="NCBI Taxonomy" id="870242"/>
    <lineage>
        <taxon>Bacteria</taxon>
        <taxon>Bacillati</taxon>
        <taxon>Bacillota</taxon>
        <taxon>Clostridia</taxon>
        <taxon>Thermoanaerobacterales</taxon>
        <taxon>Thermoanaerobacteraceae</taxon>
        <taxon>Carboxydothermus</taxon>
    </lineage>
</organism>
<keyword evidence="7 11" id="KW-1133">Transmembrane helix</keyword>
<reference evidence="14" key="1">
    <citation type="submission" date="2016-12" db="EMBL/GenBank/DDBJ databases">
        <title>Draft Genome Sequences od Carboxydothermus pertinax and islandicus, Hydrogenogenic Carboxydotrophic Bacteria.</title>
        <authorList>
            <person name="Fukuyama Y."/>
            <person name="Ohmae K."/>
            <person name="Yoneda Y."/>
            <person name="Yoshida T."/>
            <person name="Sako Y."/>
        </authorList>
    </citation>
    <scope>NUCLEOTIDE SEQUENCE [LARGE SCALE GENOMIC DNA]</scope>
    <source>
        <strain evidence="14">Ug1</strain>
    </source>
</reference>
<keyword evidence="6 11" id="KW-0375">Hydrogen ion transport</keyword>
<name>A0A1L8CTM4_9THEO</name>
<comment type="function">
    <text evidence="11 12">Key component of the proton channel; it plays a direct role in the translocation of protons across the membrane.</text>
</comment>
<evidence type="ECO:0000256" key="1">
    <source>
        <dbReference type="ARBA" id="ARBA00004141"/>
    </source>
</evidence>
<dbReference type="EMBL" id="BDJK01000009">
    <property type="protein sequence ID" value="GAV22204.1"/>
    <property type="molecule type" value="Genomic_DNA"/>
</dbReference>
<evidence type="ECO:0000256" key="8">
    <source>
        <dbReference type="ARBA" id="ARBA00023065"/>
    </source>
</evidence>
<keyword evidence="10 11" id="KW-0066">ATP synthesis</keyword>
<keyword evidence="11" id="KW-1003">Cell membrane</keyword>
<dbReference type="AlphaFoldDB" id="A0A1L8CTM4"/>
<keyword evidence="14" id="KW-1185">Reference proteome</keyword>
<evidence type="ECO:0000256" key="3">
    <source>
        <dbReference type="ARBA" id="ARBA00022448"/>
    </source>
</evidence>
<evidence type="ECO:0000256" key="6">
    <source>
        <dbReference type="ARBA" id="ARBA00022781"/>
    </source>
</evidence>
<proteinExistence type="inferred from homology"/>
<dbReference type="InterPro" id="IPR035908">
    <property type="entry name" value="F0_ATP_A_sf"/>
</dbReference>
<comment type="subcellular location">
    <subcellularLocation>
        <location evidence="11 12">Cell membrane</location>
        <topology evidence="11 12">Multi-pass membrane protein</topology>
    </subcellularLocation>
    <subcellularLocation>
        <location evidence="1">Membrane</location>
        <topology evidence="1">Multi-pass membrane protein</topology>
    </subcellularLocation>
</comment>
<evidence type="ECO:0000256" key="2">
    <source>
        <dbReference type="ARBA" id="ARBA00006810"/>
    </source>
</evidence>
<gene>
    <name evidence="11" type="primary">atpB</name>
    <name evidence="13" type="ORF">cpu_07140</name>
</gene>
<evidence type="ECO:0000256" key="4">
    <source>
        <dbReference type="ARBA" id="ARBA00022547"/>
    </source>
</evidence>